<evidence type="ECO:0008006" key="2">
    <source>
        <dbReference type="Google" id="ProtNLM"/>
    </source>
</evidence>
<evidence type="ECO:0000313" key="1">
    <source>
        <dbReference type="EMBL" id="DAD75564.1"/>
    </source>
</evidence>
<protein>
    <recommendedName>
        <fullName evidence="2">Head-tail adaptor protein</fullName>
    </recommendedName>
</protein>
<sequence>MTRWTERSQSLLLLGRPILIANWESGETTWRQAGPAPCYLSTSDTPEMVPRIFLRTTMRICSWRCKMKGRCSGMRKAPTRPNNDITQQYNSGVLTVCALTDTAKPGLRPTPRLTPKVMLRYEECRLGITRLYQARQTQVEIERVVRVQRRLDISPQDVAITEDGRQYRIDTVQAVMGTWPPSLDLSLVRITQVYEVIR</sequence>
<proteinExistence type="predicted"/>
<accession>A0A8S5M010</accession>
<organism evidence="1">
    <name type="scientific">Siphoviridae sp. ctM7c3</name>
    <dbReference type="NCBI Taxonomy" id="2826257"/>
    <lineage>
        <taxon>Viruses</taxon>
        <taxon>Duplodnaviria</taxon>
        <taxon>Heunggongvirae</taxon>
        <taxon>Uroviricota</taxon>
        <taxon>Caudoviricetes</taxon>
    </lineage>
</organism>
<reference evidence="1" key="1">
    <citation type="journal article" date="2021" name="Proc. Natl. Acad. Sci. U.S.A.">
        <title>A Catalog of Tens of Thousands of Viruses from Human Metagenomes Reveals Hidden Associations with Chronic Diseases.</title>
        <authorList>
            <person name="Tisza M.J."/>
            <person name="Buck C.B."/>
        </authorList>
    </citation>
    <scope>NUCLEOTIDE SEQUENCE</scope>
    <source>
        <strain evidence="1">CtM7c3</strain>
    </source>
</reference>
<dbReference type="EMBL" id="BK014785">
    <property type="protein sequence ID" value="DAD75564.1"/>
    <property type="molecule type" value="Genomic_DNA"/>
</dbReference>
<name>A0A8S5M010_9CAUD</name>